<dbReference type="Pfam" id="PF00106">
    <property type="entry name" value="adh_short"/>
    <property type="match status" value="1"/>
</dbReference>
<sequence>MCYQNTYTVITGASQGLGKALASVCARKGQNLILISLPGENIHHTAGELMQKHSVEAVCFETDLTREENIFKTVDDMKRYNINTLINNAGIGGTKKFADADLAYIDDIILLNMRSLVLLTHKLLPVLQRQRQSYILNISSLAAFSPMPYKTVYPASKAFVYSFSRGLHAELKKSNIHVSVAHPGGMPTNRDTTKRINSHSKFIRSSILSAEDTALICMEKLLRKESIIIPGKMNRVSSIIQKFIPVDLQLRILSHKLQRELQH</sequence>
<dbReference type="STRING" id="1150368.SAMN02927921_02822"/>
<dbReference type="PRINTS" id="PR00081">
    <property type="entry name" value="GDHRDH"/>
</dbReference>
<comment type="similarity">
    <text evidence="1 3">Belongs to the short-chain dehydrogenases/reductases (SDR) family.</text>
</comment>
<keyword evidence="2" id="KW-0560">Oxidoreductase</keyword>
<dbReference type="PANTHER" id="PTHR44196:SF2">
    <property type="entry name" value="SHORT-CHAIN DEHYDROGENASE-RELATED"/>
    <property type="match status" value="1"/>
</dbReference>
<dbReference type="SUPFAM" id="SSF51735">
    <property type="entry name" value="NAD(P)-binding Rossmann-fold domains"/>
    <property type="match status" value="1"/>
</dbReference>
<proteinExistence type="inferred from homology"/>
<dbReference type="PANTHER" id="PTHR44196">
    <property type="entry name" value="DEHYDROGENASE/REDUCTASE SDR FAMILY MEMBER 7B"/>
    <property type="match status" value="1"/>
</dbReference>
<dbReference type="PRINTS" id="PR00080">
    <property type="entry name" value="SDRFAMILY"/>
</dbReference>
<reference evidence="4 5" key="1">
    <citation type="submission" date="2016-11" db="EMBL/GenBank/DDBJ databases">
        <authorList>
            <person name="Jaros S."/>
            <person name="Januszkiewicz K."/>
            <person name="Wedrychowicz H."/>
        </authorList>
    </citation>
    <scope>NUCLEOTIDE SEQUENCE [LARGE SCALE GENOMIC DNA]</scope>
    <source>
        <strain evidence="4 5">CGMCC 1.12145</strain>
    </source>
</reference>
<dbReference type="PROSITE" id="PS00061">
    <property type="entry name" value="ADH_SHORT"/>
    <property type="match status" value="1"/>
</dbReference>
<dbReference type="GO" id="GO:0016020">
    <property type="term" value="C:membrane"/>
    <property type="evidence" value="ECO:0007669"/>
    <property type="project" value="TreeGrafter"/>
</dbReference>
<name>A0A1K1QT12_9FLAO</name>
<evidence type="ECO:0008006" key="6">
    <source>
        <dbReference type="Google" id="ProtNLM"/>
    </source>
</evidence>
<evidence type="ECO:0000256" key="2">
    <source>
        <dbReference type="ARBA" id="ARBA00023002"/>
    </source>
</evidence>
<dbReference type="PIRSF" id="PIRSF000126">
    <property type="entry name" value="11-beta-HSD1"/>
    <property type="match status" value="1"/>
</dbReference>
<gene>
    <name evidence="4" type="ORF">SAMN02927921_02822</name>
</gene>
<dbReference type="Proteomes" id="UP000182248">
    <property type="component" value="Unassembled WGS sequence"/>
</dbReference>
<evidence type="ECO:0000256" key="1">
    <source>
        <dbReference type="ARBA" id="ARBA00006484"/>
    </source>
</evidence>
<dbReference type="RefSeq" id="WP_072318027.1">
    <property type="nucleotide sequence ID" value="NZ_FPJE01000015.1"/>
</dbReference>
<evidence type="ECO:0000256" key="3">
    <source>
        <dbReference type="RuleBase" id="RU000363"/>
    </source>
</evidence>
<evidence type="ECO:0000313" key="4">
    <source>
        <dbReference type="EMBL" id="SFW62828.1"/>
    </source>
</evidence>
<dbReference type="OrthoDB" id="9808814at2"/>
<dbReference type="InterPro" id="IPR020904">
    <property type="entry name" value="Sc_DH/Rdtase_CS"/>
</dbReference>
<protein>
    <recommendedName>
        <fullName evidence="6">Short-chain dehydrogenase</fullName>
    </recommendedName>
</protein>
<organism evidence="4 5">
    <name type="scientific">Sinomicrobium oceani</name>
    <dbReference type="NCBI Taxonomy" id="1150368"/>
    <lineage>
        <taxon>Bacteria</taxon>
        <taxon>Pseudomonadati</taxon>
        <taxon>Bacteroidota</taxon>
        <taxon>Flavobacteriia</taxon>
        <taxon>Flavobacteriales</taxon>
        <taxon>Flavobacteriaceae</taxon>
        <taxon>Sinomicrobium</taxon>
    </lineage>
</organism>
<dbReference type="InterPro" id="IPR002347">
    <property type="entry name" value="SDR_fam"/>
</dbReference>
<dbReference type="InterPro" id="IPR036291">
    <property type="entry name" value="NAD(P)-bd_dom_sf"/>
</dbReference>
<dbReference type="EMBL" id="FPJE01000015">
    <property type="protein sequence ID" value="SFW62828.1"/>
    <property type="molecule type" value="Genomic_DNA"/>
</dbReference>
<keyword evidence="5" id="KW-1185">Reference proteome</keyword>
<accession>A0A1K1QT12</accession>
<dbReference type="GO" id="GO:0016491">
    <property type="term" value="F:oxidoreductase activity"/>
    <property type="evidence" value="ECO:0007669"/>
    <property type="project" value="UniProtKB-KW"/>
</dbReference>
<evidence type="ECO:0000313" key="5">
    <source>
        <dbReference type="Proteomes" id="UP000182248"/>
    </source>
</evidence>
<dbReference type="AlphaFoldDB" id="A0A1K1QT12"/>
<dbReference type="Gene3D" id="3.40.50.720">
    <property type="entry name" value="NAD(P)-binding Rossmann-like Domain"/>
    <property type="match status" value="1"/>
</dbReference>